<feature type="domain" description="Plasmid replication protein RepL" evidence="1">
    <location>
        <begin position="38"/>
        <end position="173"/>
    </location>
</feature>
<geneLocation type="plasmid" evidence="2 3">
    <name>pDSM110277_f</name>
</geneLocation>
<keyword evidence="2" id="KW-0614">Plasmid</keyword>
<reference evidence="3" key="1">
    <citation type="journal article" date="2022" name="Microorganisms">
        <title>Beyond the ABCs#Discovery of Three New Plasmid Types in Rhodobacterales (RepQ, RepY, RepW).</title>
        <authorList>
            <person name="Freese H.M."/>
            <person name="Ringel V."/>
            <person name="Overmann J."/>
            <person name="Petersen J."/>
        </authorList>
    </citation>
    <scope>NUCLEOTIDE SEQUENCE [LARGE SCALE GENOMIC DNA]</scope>
    <source>
        <strain evidence="3">DSM 110277</strain>
        <plasmid evidence="3">pDSM110277_f</plasmid>
    </source>
</reference>
<sequence>MTDRSQVDPAKINLRKLDYSPSENPFLSGNEIKTRHKTIRTKAKGSELVDSETGEIIGQSIIHTIEERDEEHFVKVFAEGVKAAFELTRTGARVFQSVLNVYQGTKMHRGYADSLTLHFFDHGLNGESIGMSDRTFHNGLKELIAKGFLSAKAPNQYWINPALFFKGSRVAFLKEYRIKGSGDTLTGQATRNLYQSRKGDKI</sequence>
<gene>
    <name evidence="2" type="primary">repY</name>
    <name evidence="2" type="ORF">DSM110277_03778</name>
</gene>
<dbReference type="Proteomes" id="UP000830781">
    <property type="component" value="Plasmid pDSM110277_f"/>
</dbReference>
<dbReference type="GO" id="GO:0006276">
    <property type="term" value="P:plasmid maintenance"/>
    <property type="evidence" value="ECO:0007669"/>
    <property type="project" value="InterPro"/>
</dbReference>
<evidence type="ECO:0000259" key="1">
    <source>
        <dbReference type="Pfam" id="PF05732"/>
    </source>
</evidence>
<dbReference type="AlphaFoldDB" id="A0AAX3AH05"/>
<dbReference type="Pfam" id="PF05732">
    <property type="entry name" value="RepL"/>
    <property type="match status" value="1"/>
</dbReference>
<dbReference type="GO" id="GO:0006260">
    <property type="term" value="P:DNA replication"/>
    <property type="evidence" value="ECO:0007669"/>
    <property type="project" value="InterPro"/>
</dbReference>
<dbReference type="RefSeq" id="WP_243252282.1">
    <property type="nucleotide sequence ID" value="NZ_CP084965.1"/>
</dbReference>
<keyword evidence="3" id="KW-1185">Reference proteome</keyword>
<organism evidence="2 3">
    <name type="scientific">Sulfitobacter pontiacus</name>
    <dbReference type="NCBI Taxonomy" id="60137"/>
    <lineage>
        <taxon>Bacteria</taxon>
        <taxon>Pseudomonadati</taxon>
        <taxon>Pseudomonadota</taxon>
        <taxon>Alphaproteobacteria</taxon>
        <taxon>Rhodobacterales</taxon>
        <taxon>Roseobacteraceae</taxon>
        <taxon>Sulfitobacter</taxon>
    </lineage>
</organism>
<dbReference type="InterPro" id="IPR008813">
    <property type="entry name" value="Plasmid_replication_RepL"/>
</dbReference>
<protein>
    <submittedName>
        <fullName evidence="2">Plasmid replication protein RepY</fullName>
    </submittedName>
</protein>
<dbReference type="EMBL" id="CP084965">
    <property type="protein sequence ID" value="UOA25324.1"/>
    <property type="molecule type" value="Genomic_DNA"/>
</dbReference>
<evidence type="ECO:0000313" key="3">
    <source>
        <dbReference type="Proteomes" id="UP000830781"/>
    </source>
</evidence>
<accession>A0AAX3AH05</accession>
<proteinExistence type="predicted"/>
<evidence type="ECO:0000313" key="2">
    <source>
        <dbReference type="EMBL" id="UOA25324.1"/>
    </source>
</evidence>
<name>A0AAX3AH05_9RHOB</name>